<gene>
    <name evidence="5" type="ORF">DNU06_02125</name>
</gene>
<keyword evidence="6" id="KW-1185">Reference proteome</keyword>
<name>A0A2W1N1Y7_9FLAO</name>
<keyword evidence="2 5" id="KW-0808">Transferase</keyword>
<dbReference type="Proteomes" id="UP000249248">
    <property type="component" value="Unassembled WGS sequence"/>
</dbReference>
<sequence>MQRTFTHPWNNYELLDAGNDQKLERWGEIITIRPDRNAYFKPVWDRKKWLELAHFQFEELTSTKGEWKTLKAGTPKEWVTGFEQLKFQLKLTSFKHVGLFPEQKANWDFILKNLKSDQKFLNLFGYTGGASLAARSVGADVFHCDSVKQINAWAKENMELSNLTDIHWVLEDALRFATREAKRGNTYDGIIMDPPAFGLGAKKERWKIEQRFPELLEAASKILNPEGFLIVNTYSPRLKIETINEIAPHYFPNKTIEVTKLCMKTQTGKTIEYGELTRVF</sequence>
<dbReference type="GO" id="GO:0032259">
    <property type="term" value="P:methylation"/>
    <property type="evidence" value="ECO:0007669"/>
    <property type="project" value="UniProtKB-KW"/>
</dbReference>
<dbReference type="Pfam" id="PF10672">
    <property type="entry name" value="Methyltrans_SAM"/>
    <property type="match status" value="1"/>
</dbReference>
<dbReference type="OrthoDB" id="9805492at2"/>
<protein>
    <submittedName>
        <fullName evidence="5">SAM-dependent methyltransferase</fullName>
    </submittedName>
</protein>
<keyword evidence="3" id="KW-0949">S-adenosyl-L-methionine</keyword>
<evidence type="ECO:0000313" key="6">
    <source>
        <dbReference type="Proteomes" id="UP000249248"/>
    </source>
</evidence>
<evidence type="ECO:0000256" key="3">
    <source>
        <dbReference type="ARBA" id="ARBA00022691"/>
    </source>
</evidence>
<dbReference type="InterPro" id="IPR013780">
    <property type="entry name" value="Glyco_hydro_b"/>
</dbReference>
<dbReference type="InterPro" id="IPR029063">
    <property type="entry name" value="SAM-dependent_MTases_sf"/>
</dbReference>
<dbReference type="RefSeq" id="WP_111061550.1">
    <property type="nucleotide sequence ID" value="NZ_JBHUCU010000007.1"/>
</dbReference>
<evidence type="ECO:0000256" key="1">
    <source>
        <dbReference type="ARBA" id="ARBA00022603"/>
    </source>
</evidence>
<dbReference type="Gene3D" id="2.60.40.1180">
    <property type="entry name" value="Golgi alpha-mannosidase II"/>
    <property type="match status" value="1"/>
</dbReference>
<dbReference type="Gene3D" id="3.40.50.150">
    <property type="entry name" value="Vaccinia Virus protein VP39"/>
    <property type="match status" value="1"/>
</dbReference>
<dbReference type="GO" id="GO:0008168">
    <property type="term" value="F:methyltransferase activity"/>
    <property type="evidence" value="ECO:0007669"/>
    <property type="project" value="UniProtKB-KW"/>
</dbReference>
<reference evidence="5 6" key="1">
    <citation type="submission" date="2018-06" db="EMBL/GenBank/DDBJ databases">
        <title>The draft genome sequence of Crocinitomix sp. SM1701.</title>
        <authorList>
            <person name="Zhang X."/>
        </authorList>
    </citation>
    <scope>NUCLEOTIDE SEQUENCE [LARGE SCALE GENOMIC DNA]</scope>
    <source>
        <strain evidence="5 6">SM1701</strain>
    </source>
</reference>
<accession>A0A2W1N1Y7</accession>
<dbReference type="PANTHER" id="PTHR43042:SF2">
    <property type="entry name" value="SAM-DEPENDENT METHYLTRANSFERASE"/>
    <property type="match status" value="1"/>
</dbReference>
<dbReference type="CDD" id="cd02440">
    <property type="entry name" value="AdoMet_MTases"/>
    <property type="match status" value="1"/>
</dbReference>
<evidence type="ECO:0000313" key="5">
    <source>
        <dbReference type="EMBL" id="PZE18649.1"/>
    </source>
</evidence>
<dbReference type="SUPFAM" id="SSF53335">
    <property type="entry name" value="S-adenosyl-L-methionine-dependent methyltransferases"/>
    <property type="match status" value="1"/>
</dbReference>
<feature type="domain" description="S-adenosylmethionine-dependent methyltransferase" evidence="4">
    <location>
        <begin position="73"/>
        <end position="223"/>
    </location>
</feature>
<evidence type="ECO:0000259" key="4">
    <source>
        <dbReference type="Pfam" id="PF10672"/>
    </source>
</evidence>
<dbReference type="EMBL" id="QKSB01000001">
    <property type="protein sequence ID" value="PZE18649.1"/>
    <property type="molecule type" value="Genomic_DNA"/>
</dbReference>
<evidence type="ECO:0000256" key="2">
    <source>
        <dbReference type="ARBA" id="ARBA00022679"/>
    </source>
</evidence>
<dbReference type="AlphaFoldDB" id="A0A2W1N1Y7"/>
<proteinExistence type="predicted"/>
<dbReference type="PANTHER" id="PTHR43042">
    <property type="entry name" value="SAM-DEPENDENT METHYLTRANSFERASE"/>
    <property type="match status" value="1"/>
</dbReference>
<dbReference type="InterPro" id="IPR019614">
    <property type="entry name" value="SAM-dep_methyl-trfase"/>
</dbReference>
<organism evidence="5 6">
    <name type="scientific">Putridiphycobacter roseus</name>
    <dbReference type="NCBI Taxonomy" id="2219161"/>
    <lineage>
        <taxon>Bacteria</taxon>
        <taxon>Pseudomonadati</taxon>
        <taxon>Bacteroidota</taxon>
        <taxon>Flavobacteriia</taxon>
        <taxon>Flavobacteriales</taxon>
        <taxon>Crocinitomicaceae</taxon>
        <taxon>Putridiphycobacter</taxon>
    </lineage>
</organism>
<keyword evidence="1 5" id="KW-0489">Methyltransferase</keyword>
<comment type="caution">
    <text evidence="5">The sequence shown here is derived from an EMBL/GenBank/DDBJ whole genome shotgun (WGS) entry which is preliminary data.</text>
</comment>